<feature type="region of interest" description="Disordered" evidence="1">
    <location>
        <begin position="482"/>
        <end position="514"/>
    </location>
</feature>
<dbReference type="Proteomes" id="UP001383192">
    <property type="component" value="Unassembled WGS sequence"/>
</dbReference>
<feature type="compositionally biased region" description="Low complexity" evidence="1">
    <location>
        <begin position="151"/>
        <end position="163"/>
    </location>
</feature>
<evidence type="ECO:0000313" key="3">
    <source>
        <dbReference type="Proteomes" id="UP001383192"/>
    </source>
</evidence>
<feature type="compositionally biased region" description="Low complexity" evidence="1">
    <location>
        <begin position="405"/>
        <end position="416"/>
    </location>
</feature>
<feature type="region of interest" description="Disordered" evidence="1">
    <location>
        <begin position="318"/>
        <end position="337"/>
    </location>
</feature>
<proteinExistence type="predicted"/>
<keyword evidence="3" id="KW-1185">Reference proteome</keyword>
<dbReference type="AlphaFoldDB" id="A0AAW0E970"/>
<protein>
    <submittedName>
        <fullName evidence="2">Uncharacterized protein</fullName>
    </submittedName>
</protein>
<feature type="compositionally biased region" description="Low complexity" evidence="1">
    <location>
        <begin position="387"/>
        <end position="396"/>
    </location>
</feature>
<evidence type="ECO:0000256" key="1">
    <source>
        <dbReference type="SAM" id="MobiDB-lite"/>
    </source>
</evidence>
<reference evidence="2 3" key="1">
    <citation type="submission" date="2024-01" db="EMBL/GenBank/DDBJ databases">
        <title>A draft genome for a cacao thread blight-causing isolate of Paramarasmius palmivorus.</title>
        <authorList>
            <person name="Baruah I.K."/>
            <person name="Bukari Y."/>
            <person name="Amoako-Attah I."/>
            <person name="Meinhardt L.W."/>
            <person name="Bailey B.A."/>
            <person name="Cohen S.P."/>
        </authorList>
    </citation>
    <scope>NUCLEOTIDE SEQUENCE [LARGE SCALE GENOMIC DNA]</scope>
    <source>
        <strain evidence="2 3">GH-12</strain>
    </source>
</reference>
<feature type="compositionally biased region" description="Polar residues" evidence="1">
    <location>
        <begin position="28"/>
        <end position="45"/>
    </location>
</feature>
<feature type="region of interest" description="Disordered" evidence="1">
    <location>
        <begin position="1"/>
        <end position="51"/>
    </location>
</feature>
<name>A0AAW0E970_9AGAR</name>
<feature type="compositionally biased region" description="Basic and acidic residues" evidence="1">
    <location>
        <begin position="243"/>
        <end position="258"/>
    </location>
</feature>
<feature type="region of interest" description="Disordered" evidence="1">
    <location>
        <begin position="243"/>
        <end position="262"/>
    </location>
</feature>
<feature type="region of interest" description="Disordered" evidence="1">
    <location>
        <begin position="140"/>
        <end position="181"/>
    </location>
</feature>
<feature type="compositionally biased region" description="Basic residues" evidence="1">
    <location>
        <begin position="504"/>
        <end position="513"/>
    </location>
</feature>
<feature type="compositionally biased region" description="Basic and acidic residues" evidence="1">
    <location>
        <begin position="17"/>
        <end position="27"/>
    </location>
</feature>
<accession>A0AAW0E970</accession>
<comment type="caution">
    <text evidence="2">The sequence shown here is derived from an EMBL/GenBank/DDBJ whole genome shotgun (WGS) entry which is preliminary data.</text>
</comment>
<feature type="compositionally biased region" description="Low complexity" evidence="1">
    <location>
        <begin position="483"/>
        <end position="502"/>
    </location>
</feature>
<evidence type="ECO:0000313" key="2">
    <source>
        <dbReference type="EMBL" id="KAK7060502.1"/>
    </source>
</evidence>
<feature type="region of interest" description="Disordered" evidence="1">
    <location>
        <begin position="348"/>
        <end position="438"/>
    </location>
</feature>
<sequence>MTRHSIEVEIVEDSEPEREALRRELKSRQSTPSSMSLANGTQQASKEVGGVDEVNEISVLEISDDSISAPPAKARQRTPEVMSIIDISSSSISSASIPSPPKPALSTREPLIRATAGTEEEELPSDDELRPLSLSKFAFNAPKKPGGLPNSTTSSRSYTTLSRNASVKSIPETKGPKKGPRCVTHQFADQFSDEQFSRLLKCVVCDIRWTVRKSTSQKVSHIRSCAKKNSFQEDSVCRLIRKELEKTPPDKGKGKAPDETPAETIFSEIVHDAAPKKRTKRQEVATSIKTLSETRNAILDKAKIVFAQNTHAFHARQNERALHSIDDPTSTPEFGKSGLARIKGRKQSMFQYPPSPGQPSHNEPAFPTLRPLRRSTSPPVLCTSDIPNVETTTPKKPNTKPPAPVVYLSSSSSDDSQAPSKAPTKSPRRPPFPPQATPLADELYDEQVTEPFHNKDAYLHYEPNMYTHSSIEQPEDAFHSDNTPIIPHTRTTTPTAGPSTKPITPKKRRRRVDKAKPFDPEVQFGDTWEQRIKSEILADTELHLQILRYEPLPFKRFLQIATSDSTLLASGKLKLHLKQFLDKQAINFYDEETVGRGKRH</sequence>
<feature type="region of interest" description="Disordered" evidence="1">
    <location>
        <begin position="89"/>
        <end position="109"/>
    </location>
</feature>
<gene>
    <name evidence="2" type="ORF">VNI00_001267</name>
</gene>
<dbReference type="EMBL" id="JAYKXP010000003">
    <property type="protein sequence ID" value="KAK7060502.1"/>
    <property type="molecule type" value="Genomic_DNA"/>
</dbReference>
<organism evidence="2 3">
    <name type="scientific">Paramarasmius palmivorus</name>
    <dbReference type="NCBI Taxonomy" id="297713"/>
    <lineage>
        <taxon>Eukaryota</taxon>
        <taxon>Fungi</taxon>
        <taxon>Dikarya</taxon>
        <taxon>Basidiomycota</taxon>
        <taxon>Agaricomycotina</taxon>
        <taxon>Agaricomycetes</taxon>
        <taxon>Agaricomycetidae</taxon>
        <taxon>Agaricales</taxon>
        <taxon>Marasmiineae</taxon>
        <taxon>Marasmiaceae</taxon>
        <taxon>Paramarasmius</taxon>
    </lineage>
</organism>